<feature type="transmembrane region" description="Helical" evidence="6">
    <location>
        <begin position="177"/>
        <end position="195"/>
    </location>
</feature>
<evidence type="ECO:0000256" key="5">
    <source>
        <dbReference type="ARBA" id="ARBA00023136"/>
    </source>
</evidence>
<proteinExistence type="predicted"/>
<dbReference type="RefSeq" id="WP_394629243.1">
    <property type="nucleotide sequence ID" value="NZ_JBIHSF010000008.1"/>
</dbReference>
<evidence type="ECO:0000313" key="9">
    <source>
        <dbReference type="Proteomes" id="UP001607125"/>
    </source>
</evidence>
<comment type="subcellular location">
    <subcellularLocation>
        <location evidence="1">Cell membrane</location>
        <topology evidence="1">Multi-pass membrane protein</topology>
    </subcellularLocation>
</comment>
<feature type="transmembrane region" description="Helical" evidence="6">
    <location>
        <begin position="12"/>
        <end position="37"/>
    </location>
</feature>
<name>A0ABW7IJB8_9VIBR</name>
<dbReference type="PANTHER" id="PTHR36115:SF6">
    <property type="entry name" value="PROLINE-RICH ANTIGEN HOMOLOG"/>
    <property type="match status" value="1"/>
</dbReference>
<keyword evidence="2" id="KW-1003">Cell membrane</keyword>
<reference evidence="8 9" key="1">
    <citation type="submission" date="2024-10" db="EMBL/GenBank/DDBJ databases">
        <authorList>
            <person name="Yibar A."/>
            <person name="Saticioglu I.B."/>
            <person name="Duman M."/>
            <person name="Ajmi N."/>
            <person name="Gurler F."/>
            <person name="Ay H."/>
            <person name="Onuk E."/>
            <person name="Guler S."/>
            <person name="Romalde J.L."/>
        </authorList>
    </citation>
    <scope>NUCLEOTIDE SEQUENCE [LARGE SCALE GENOMIC DNA]</scope>
    <source>
        <strain evidence="8 9">1-TCBS-B</strain>
    </source>
</reference>
<gene>
    <name evidence="8" type="ORF">ACGRH2_13155</name>
</gene>
<protein>
    <submittedName>
        <fullName evidence="8">RDD family protein</fullName>
    </submittedName>
</protein>
<keyword evidence="3 6" id="KW-0812">Transmembrane</keyword>
<dbReference type="Proteomes" id="UP001607125">
    <property type="component" value="Unassembled WGS sequence"/>
</dbReference>
<accession>A0ABW7IJB8</accession>
<evidence type="ECO:0000256" key="6">
    <source>
        <dbReference type="SAM" id="Phobius"/>
    </source>
</evidence>
<feature type="domain" description="RDD" evidence="7">
    <location>
        <begin position="11"/>
        <end position="157"/>
    </location>
</feature>
<dbReference type="Pfam" id="PF06271">
    <property type="entry name" value="RDD"/>
    <property type="match status" value="1"/>
</dbReference>
<evidence type="ECO:0000313" key="8">
    <source>
        <dbReference type="EMBL" id="MFH0261348.1"/>
    </source>
</evidence>
<dbReference type="EMBL" id="JBIHSF010000008">
    <property type="protein sequence ID" value="MFH0261348.1"/>
    <property type="molecule type" value="Genomic_DNA"/>
</dbReference>
<keyword evidence="4 6" id="KW-1133">Transmembrane helix</keyword>
<evidence type="ECO:0000256" key="2">
    <source>
        <dbReference type="ARBA" id="ARBA00022475"/>
    </source>
</evidence>
<dbReference type="InterPro" id="IPR051791">
    <property type="entry name" value="Pra-immunoreactive"/>
</dbReference>
<organism evidence="8 9">
    <name type="scientific">Vibrio barjaei</name>
    <dbReference type="NCBI Taxonomy" id="1676683"/>
    <lineage>
        <taxon>Bacteria</taxon>
        <taxon>Pseudomonadati</taxon>
        <taxon>Pseudomonadota</taxon>
        <taxon>Gammaproteobacteria</taxon>
        <taxon>Vibrionales</taxon>
        <taxon>Vibrionaceae</taxon>
        <taxon>Vibrio</taxon>
    </lineage>
</organism>
<feature type="transmembrane region" description="Helical" evidence="6">
    <location>
        <begin position="121"/>
        <end position="142"/>
    </location>
</feature>
<keyword evidence="5 6" id="KW-0472">Membrane</keyword>
<dbReference type="InterPro" id="IPR010432">
    <property type="entry name" value="RDD"/>
</dbReference>
<keyword evidence="9" id="KW-1185">Reference proteome</keyword>
<dbReference type="PANTHER" id="PTHR36115">
    <property type="entry name" value="PROLINE-RICH ANTIGEN HOMOLOG-RELATED"/>
    <property type="match status" value="1"/>
</dbReference>
<evidence type="ECO:0000256" key="1">
    <source>
        <dbReference type="ARBA" id="ARBA00004651"/>
    </source>
</evidence>
<comment type="caution">
    <text evidence="8">The sequence shown here is derived from an EMBL/GenBank/DDBJ whole genome shotgun (WGS) entry which is preliminary data.</text>
</comment>
<evidence type="ECO:0000256" key="4">
    <source>
        <dbReference type="ARBA" id="ARBA00022989"/>
    </source>
</evidence>
<evidence type="ECO:0000256" key="3">
    <source>
        <dbReference type="ARBA" id="ARBA00022692"/>
    </source>
</evidence>
<sequence length="314" mass="34880">MEEVQDKWICGFWRRIGALFIDSLVLGILGSVIGLFLEDTFVQLGGWGRLIGFAVSITYFGVMNSSLSNGQTIGKKILNIRVVDSSNSTISLPKSFLRYSFLAVPFSLNGAQIPNELSLSYLMYPLSLITLGGLLSIFYLYVFNRVTRQSLHDLVAGTYVVNAEANRQELPPVWKPHLGVVAVLFIVAVLVPAYTSSLFESEPFKDLLVTQEAIISKESVRYAELTTGSSTVTSSDSDTRTTTYVNIQAFLYKDNVDDAKTAKQLAQAIIKTYPESLSKDLIQVTLAYGYDIGIASKWNRYNYQFNPKDLIGLE</sequence>
<evidence type="ECO:0000259" key="7">
    <source>
        <dbReference type="Pfam" id="PF06271"/>
    </source>
</evidence>
<feature type="transmembrane region" description="Helical" evidence="6">
    <location>
        <begin position="49"/>
        <end position="67"/>
    </location>
</feature>